<comment type="caution">
    <text evidence="2">The sequence shown here is derived from an EMBL/GenBank/DDBJ whole genome shotgun (WGS) entry which is preliminary data.</text>
</comment>
<dbReference type="InterPro" id="IPR005325">
    <property type="entry name" value="DUF308_memb"/>
</dbReference>
<feature type="transmembrane region" description="Helical" evidence="1">
    <location>
        <begin position="63"/>
        <end position="85"/>
    </location>
</feature>
<name>A0ABV1AHR8_9FIRM</name>
<keyword evidence="1" id="KW-0472">Membrane</keyword>
<dbReference type="PANTHER" id="PTHR34989:SF1">
    <property type="entry name" value="PROTEIN HDED"/>
    <property type="match status" value="1"/>
</dbReference>
<keyword evidence="1" id="KW-0812">Transmembrane</keyword>
<dbReference type="Pfam" id="PF03729">
    <property type="entry name" value="DUF308"/>
    <property type="match status" value="2"/>
</dbReference>
<sequence length="180" mass="19907">MRRQSDIGWTELILGIVLIILGIFIIKQPVGIITWIVVLCGLIAVFSGIADIVLYVKMERFTGFGPIISLVTGILGVMAGFMLMVHPSAGTWAIAMILPIWIIAHCISRLSHLQYMKMHFGSTYYTLSLILNILGLIVGIMLVFRPMVTILSMGVLVGAYLILEGIECVVTAFSGKRYYR</sequence>
<evidence type="ECO:0000313" key="2">
    <source>
        <dbReference type="EMBL" id="MEQ2357713.1"/>
    </source>
</evidence>
<accession>A0ABV1AHR8</accession>
<proteinExistence type="predicted"/>
<dbReference type="RefSeq" id="WP_303223290.1">
    <property type="nucleotide sequence ID" value="NZ_JBBMEI010000010.1"/>
</dbReference>
<keyword evidence="3" id="KW-1185">Reference proteome</keyword>
<feature type="transmembrane region" description="Helical" evidence="1">
    <location>
        <begin position="123"/>
        <end position="144"/>
    </location>
</feature>
<reference evidence="2 3" key="1">
    <citation type="submission" date="2024-03" db="EMBL/GenBank/DDBJ databases">
        <title>Human intestinal bacterial collection.</title>
        <authorList>
            <person name="Pauvert C."/>
            <person name="Hitch T.C.A."/>
            <person name="Clavel T."/>
        </authorList>
    </citation>
    <scope>NUCLEOTIDE SEQUENCE [LARGE SCALE GENOMIC DNA]</scope>
    <source>
        <strain evidence="2 3">CLA-AA-H95</strain>
    </source>
</reference>
<organism evidence="2 3">
    <name type="scientific">Blautia intestinihominis</name>
    <dbReference type="NCBI Taxonomy" id="3133152"/>
    <lineage>
        <taxon>Bacteria</taxon>
        <taxon>Bacillati</taxon>
        <taxon>Bacillota</taxon>
        <taxon>Clostridia</taxon>
        <taxon>Lachnospirales</taxon>
        <taxon>Lachnospiraceae</taxon>
        <taxon>Blautia</taxon>
    </lineage>
</organism>
<evidence type="ECO:0000313" key="3">
    <source>
        <dbReference type="Proteomes" id="UP001446032"/>
    </source>
</evidence>
<feature type="transmembrane region" description="Helical" evidence="1">
    <location>
        <begin position="150"/>
        <end position="173"/>
    </location>
</feature>
<keyword evidence="1" id="KW-1133">Transmembrane helix</keyword>
<feature type="transmembrane region" description="Helical" evidence="1">
    <location>
        <begin position="7"/>
        <end position="26"/>
    </location>
</feature>
<dbReference type="InterPro" id="IPR052712">
    <property type="entry name" value="Acid_resist_chaperone_HdeD"/>
</dbReference>
<gene>
    <name evidence="2" type="ORF">WMO75_05030</name>
</gene>
<feature type="transmembrane region" description="Helical" evidence="1">
    <location>
        <begin position="91"/>
        <end position="111"/>
    </location>
</feature>
<evidence type="ECO:0000256" key="1">
    <source>
        <dbReference type="SAM" id="Phobius"/>
    </source>
</evidence>
<dbReference type="PANTHER" id="PTHR34989">
    <property type="entry name" value="PROTEIN HDED"/>
    <property type="match status" value="1"/>
</dbReference>
<protein>
    <submittedName>
        <fullName evidence="2">DUF308 domain-containing protein</fullName>
    </submittedName>
</protein>
<feature type="transmembrane region" description="Helical" evidence="1">
    <location>
        <begin position="32"/>
        <end position="56"/>
    </location>
</feature>
<dbReference type="EMBL" id="JBBMEI010000010">
    <property type="protein sequence ID" value="MEQ2357713.1"/>
    <property type="molecule type" value="Genomic_DNA"/>
</dbReference>
<dbReference type="Proteomes" id="UP001446032">
    <property type="component" value="Unassembled WGS sequence"/>
</dbReference>